<name>A0AAV4MCA7_CAEEX</name>
<gene>
    <name evidence="1" type="ORF">CEXT_560591</name>
</gene>
<comment type="caution">
    <text evidence="1">The sequence shown here is derived from an EMBL/GenBank/DDBJ whole genome shotgun (WGS) entry which is preliminary data.</text>
</comment>
<organism evidence="1 2">
    <name type="scientific">Caerostris extrusa</name>
    <name type="common">Bark spider</name>
    <name type="synonym">Caerostris bankana</name>
    <dbReference type="NCBI Taxonomy" id="172846"/>
    <lineage>
        <taxon>Eukaryota</taxon>
        <taxon>Metazoa</taxon>
        <taxon>Ecdysozoa</taxon>
        <taxon>Arthropoda</taxon>
        <taxon>Chelicerata</taxon>
        <taxon>Arachnida</taxon>
        <taxon>Araneae</taxon>
        <taxon>Araneomorphae</taxon>
        <taxon>Entelegynae</taxon>
        <taxon>Araneoidea</taxon>
        <taxon>Araneidae</taxon>
        <taxon>Caerostris</taxon>
    </lineage>
</organism>
<proteinExistence type="predicted"/>
<sequence length="105" mass="12337">MLRMECGQQMAARSPVCFPQFRVTPKLLPVRRPGRRKKKEGGPPLNICVCLVDQFITELFIVTRRVHRVMLFASLNCAFSSTRQTTDILYYFRSLTVFYPRKPFY</sequence>
<protein>
    <submittedName>
        <fullName evidence="1">Uncharacterized protein</fullName>
    </submittedName>
</protein>
<dbReference type="EMBL" id="BPLR01019648">
    <property type="protein sequence ID" value="GIX70102.1"/>
    <property type="molecule type" value="Genomic_DNA"/>
</dbReference>
<evidence type="ECO:0000313" key="2">
    <source>
        <dbReference type="Proteomes" id="UP001054945"/>
    </source>
</evidence>
<accession>A0AAV4MCA7</accession>
<dbReference type="AlphaFoldDB" id="A0AAV4MCA7"/>
<dbReference type="Proteomes" id="UP001054945">
    <property type="component" value="Unassembled WGS sequence"/>
</dbReference>
<evidence type="ECO:0000313" key="1">
    <source>
        <dbReference type="EMBL" id="GIX70102.1"/>
    </source>
</evidence>
<reference evidence="1 2" key="1">
    <citation type="submission" date="2021-06" db="EMBL/GenBank/DDBJ databases">
        <title>Caerostris extrusa draft genome.</title>
        <authorList>
            <person name="Kono N."/>
            <person name="Arakawa K."/>
        </authorList>
    </citation>
    <scope>NUCLEOTIDE SEQUENCE [LARGE SCALE GENOMIC DNA]</scope>
</reference>
<keyword evidence="2" id="KW-1185">Reference proteome</keyword>